<organism evidence="2 3">
    <name type="scientific">Epichloe festucae (strain Fl1)</name>
    <dbReference type="NCBI Taxonomy" id="877507"/>
    <lineage>
        <taxon>Eukaryota</taxon>
        <taxon>Fungi</taxon>
        <taxon>Dikarya</taxon>
        <taxon>Ascomycota</taxon>
        <taxon>Pezizomycotina</taxon>
        <taxon>Sordariomycetes</taxon>
        <taxon>Hypocreomycetidae</taxon>
        <taxon>Hypocreales</taxon>
        <taxon>Clavicipitaceae</taxon>
        <taxon>Epichloe</taxon>
    </lineage>
</organism>
<proteinExistence type="predicted"/>
<gene>
    <name evidence="2" type="ORF">C2857_006203</name>
</gene>
<dbReference type="EMBL" id="CP031385">
    <property type="protein sequence ID" value="QPG94493.1"/>
    <property type="molecule type" value="Genomic_DNA"/>
</dbReference>
<evidence type="ECO:0000313" key="2">
    <source>
        <dbReference type="EMBL" id="QPG94493.1"/>
    </source>
</evidence>
<evidence type="ECO:0000313" key="3">
    <source>
        <dbReference type="Proteomes" id="UP000594364"/>
    </source>
</evidence>
<reference evidence="2 3" key="1">
    <citation type="journal article" date="2018" name="PLoS Genet.">
        <title>Repeat elements organise 3D genome structure and mediate transcription in the filamentous fungus Epichloe festucae.</title>
        <authorList>
            <person name="Winter D.J."/>
            <person name="Ganley A.R.D."/>
            <person name="Young C.A."/>
            <person name="Liachko I."/>
            <person name="Schardl C.L."/>
            <person name="Dupont P.Y."/>
            <person name="Berry D."/>
            <person name="Ram A."/>
            <person name="Scott B."/>
            <person name="Cox M.P."/>
        </authorList>
    </citation>
    <scope>NUCLEOTIDE SEQUENCE [LARGE SCALE GENOMIC DNA]</scope>
    <source>
        <strain evidence="2 3">Fl1</strain>
    </source>
</reference>
<accession>A0A7S9KLK4</accession>
<keyword evidence="3" id="KW-1185">Reference proteome</keyword>
<feature type="region of interest" description="Disordered" evidence="1">
    <location>
        <begin position="30"/>
        <end position="52"/>
    </location>
</feature>
<dbReference type="AlphaFoldDB" id="A0A7S9KLK4"/>
<protein>
    <submittedName>
        <fullName evidence="2">Uncharacterized protein</fullName>
    </submittedName>
</protein>
<evidence type="ECO:0000256" key="1">
    <source>
        <dbReference type="SAM" id="MobiDB-lite"/>
    </source>
</evidence>
<sequence>MPGPPPSAMANDVSTLRIQQRQSSWFLDLDQRQRAGPTKILGTPRLSSGAPV</sequence>
<name>A0A7S9KLK4_EPIFF</name>
<dbReference type="Proteomes" id="UP000594364">
    <property type="component" value="Chromosome 1"/>
</dbReference>